<feature type="domain" description="CENP-V/GFA" evidence="5">
    <location>
        <begin position="3"/>
        <end position="118"/>
    </location>
</feature>
<dbReference type="InterPro" id="IPR011057">
    <property type="entry name" value="Mss4-like_sf"/>
</dbReference>
<name>A0A1A5X8A8_9BURK</name>
<dbReference type="InterPro" id="IPR006913">
    <property type="entry name" value="CENP-V/GFA"/>
</dbReference>
<gene>
    <name evidence="6" type="ORF">C7400_107271</name>
    <name evidence="7" type="ORF">SAMN05216550_10743</name>
</gene>
<dbReference type="OrthoDB" id="327703at2"/>
<reference evidence="7 8" key="1">
    <citation type="submission" date="2016-10" db="EMBL/GenBank/DDBJ databases">
        <authorList>
            <person name="Varghese N."/>
            <person name="Submissions S."/>
        </authorList>
    </citation>
    <scope>NUCLEOTIDE SEQUENCE [LARGE SCALE GENOMIC DNA]</scope>
    <source>
        <strain evidence="7 8">LMG 22274</strain>
    </source>
</reference>
<protein>
    <submittedName>
        <fullName evidence="7">ADP-ribosyl-[dinitrogen reductase] hydrolase</fullName>
    </submittedName>
</protein>
<organism evidence="7 8">
    <name type="scientific">Paraburkholderia tropica</name>
    <dbReference type="NCBI Taxonomy" id="92647"/>
    <lineage>
        <taxon>Bacteria</taxon>
        <taxon>Pseudomonadati</taxon>
        <taxon>Pseudomonadota</taxon>
        <taxon>Betaproteobacteria</taxon>
        <taxon>Burkholderiales</taxon>
        <taxon>Burkholderiaceae</taxon>
        <taxon>Paraburkholderia</taxon>
    </lineage>
</organism>
<dbReference type="Proteomes" id="UP000247515">
    <property type="component" value="Unassembled WGS sequence"/>
</dbReference>
<keyword evidence="4" id="KW-0456">Lyase</keyword>
<keyword evidence="2" id="KW-0479">Metal-binding</keyword>
<evidence type="ECO:0000256" key="4">
    <source>
        <dbReference type="ARBA" id="ARBA00023239"/>
    </source>
</evidence>
<evidence type="ECO:0000313" key="6">
    <source>
        <dbReference type="EMBL" id="PXX17062.1"/>
    </source>
</evidence>
<dbReference type="Proteomes" id="UP000183529">
    <property type="component" value="Unassembled WGS sequence"/>
</dbReference>
<keyword evidence="3" id="KW-0862">Zinc</keyword>
<dbReference type="GO" id="GO:0046872">
    <property type="term" value="F:metal ion binding"/>
    <property type="evidence" value="ECO:0007669"/>
    <property type="project" value="UniProtKB-KW"/>
</dbReference>
<dbReference type="GO" id="GO:0016846">
    <property type="term" value="F:carbon-sulfur lyase activity"/>
    <property type="evidence" value="ECO:0007669"/>
    <property type="project" value="InterPro"/>
</dbReference>
<evidence type="ECO:0000259" key="5">
    <source>
        <dbReference type="PROSITE" id="PS51891"/>
    </source>
</evidence>
<sequence>MPFSGSCLCGSVKYEIDSLDSPIGHCHCRTCRKAHAAAFATTARVARDHFRWTAGEALLRSFESSAGKFRHFCSACGTHLIAERPLQPHVILRVPTLDEDPGHKPAMHIWTSHDAPWLVDGEAIPRYPEWQPERPSGR</sequence>
<dbReference type="EMBL" id="QJJV01000007">
    <property type="protein sequence ID" value="PXX17062.1"/>
    <property type="molecule type" value="Genomic_DNA"/>
</dbReference>
<accession>A0A1A5X8A8</accession>
<dbReference type="GeneID" id="61306728"/>
<dbReference type="RefSeq" id="WP_065061568.1">
    <property type="nucleotide sequence ID" value="NZ_CADFGN010000008.1"/>
</dbReference>
<evidence type="ECO:0000313" key="8">
    <source>
        <dbReference type="Proteomes" id="UP000183529"/>
    </source>
</evidence>
<keyword evidence="7" id="KW-0378">Hydrolase</keyword>
<keyword evidence="9" id="KW-1185">Reference proteome</keyword>
<reference evidence="6 9" key="2">
    <citation type="submission" date="2018-05" db="EMBL/GenBank/DDBJ databases">
        <title>Genomic Encyclopedia of Type Strains, Phase IV (KMG-V): Genome sequencing to study the core and pangenomes of soil and plant-associated prokaryotes.</title>
        <authorList>
            <person name="Whitman W."/>
        </authorList>
    </citation>
    <scope>NUCLEOTIDE SEQUENCE [LARGE SCALE GENOMIC DNA]</scope>
    <source>
        <strain evidence="6 9">SIr-6563</strain>
    </source>
</reference>
<dbReference type="PANTHER" id="PTHR33337:SF40">
    <property type="entry name" value="CENP-V_GFA DOMAIN-CONTAINING PROTEIN-RELATED"/>
    <property type="match status" value="1"/>
</dbReference>
<evidence type="ECO:0000256" key="2">
    <source>
        <dbReference type="ARBA" id="ARBA00022723"/>
    </source>
</evidence>
<dbReference type="PANTHER" id="PTHR33337">
    <property type="entry name" value="GFA DOMAIN-CONTAINING PROTEIN"/>
    <property type="match status" value="1"/>
</dbReference>
<dbReference type="Gene3D" id="3.90.1590.10">
    <property type="entry name" value="glutathione-dependent formaldehyde- activating enzyme (gfa)"/>
    <property type="match status" value="1"/>
</dbReference>
<evidence type="ECO:0000313" key="7">
    <source>
        <dbReference type="EMBL" id="SEJ66187.1"/>
    </source>
</evidence>
<dbReference type="Pfam" id="PF04828">
    <property type="entry name" value="GFA"/>
    <property type="match status" value="1"/>
</dbReference>
<dbReference type="SUPFAM" id="SSF51316">
    <property type="entry name" value="Mss4-like"/>
    <property type="match status" value="1"/>
</dbReference>
<dbReference type="PROSITE" id="PS51891">
    <property type="entry name" value="CENP_V_GFA"/>
    <property type="match status" value="1"/>
</dbReference>
<dbReference type="GO" id="GO:0016787">
    <property type="term" value="F:hydrolase activity"/>
    <property type="evidence" value="ECO:0007669"/>
    <property type="project" value="UniProtKB-KW"/>
</dbReference>
<evidence type="ECO:0000256" key="3">
    <source>
        <dbReference type="ARBA" id="ARBA00022833"/>
    </source>
</evidence>
<comment type="caution">
    <text evidence="7">The sequence shown here is derived from an EMBL/GenBank/DDBJ whole genome shotgun (WGS) entry which is preliminary data.</text>
</comment>
<proteinExistence type="inferred from homology"/>
<dbReference type="AlphaFoldDB" id="A0A1A5X8A8"/>
<comment type="similarity">
    <text evidence="1">Belongs to the Gfa family.</text>
</comment>
<evidence type="ECO:0000313" key="9">
    <source>
        <dbReference type="Proteomes" id="UP000247515"/>
    </source>
</evidence>
<dbReference type="EMBL" id="FNZM01000007">
    <property type="protein sequence ID" value="SEJ66187.1"/>
    <property type="molecule type" value="Genomic_DNA"/>
</dbReference>
<evidence type="ECO:0000256" key="1">
    <source>
        <dbReference type="ARBA" id="ARBA00005495"/>
    </source>
</evidence>